<evidence type="ECO:0000313" key="2">
    <source>
        <dbReference type="Proteomes" id="UP000299102"/>
    </source>
</evidence>
<sequence>MSCAGRAGRYQERQRAVAERPADVADFASDSTAAVPVAIYAGNGMAASCCLINSGQFYGIRLDGSARYSLRELVPG</sequence>
<reference evidence="1 2" key="1">
    <citation type="journal article" date="2019" name="Commun. Biol.">
        <title>The bagworm genome reveals a unique fibroin gene that provides high tensile strength.</title>
        <authorList>
            <person name="Kono N."/>
            <person name="Nakamura H."/>
            <person name="Ohtoshi R."/>
            <person name="Tomita M."/>
            <person name="Numata K."/>
            <person name="Arakawa K."/>
        </authorList>
    </citation>
    <scope>NUCLEOTIDE SEQUENCE [LARGE SCALE GENOMIC DNA]</scope>
</reference>
<proteinExistence type="predicted"/>
<organism evidence="1 2">
    <name type="scientific">Eumeta variegata</name>
    <name type="common">Bagworm moth</name>
    <name type="synonym">Eumeta japonica</name>
    <dbReference type="NCBI Taxonomy" id="151549"/>
    <lineage>
        <taxon>Eukaryota</taxon>
        <taxon>Metazoa</taxon>
        <taxon>Ecdysozoa</taxon>
        <taxon>Arthropoda</taxon>
        <taxon>Hexapoda</taxon>
        <taxon>Insecta</taxon>
        <taxon>Pterygota</taxon>
        <taxon>Neoptera</taxon>
        <taxon>Endopterygota</taxon>
        <taxon>Lepidoptera</taxon>
        <taxon>Glossata</taxon>
        <taxon>Ditrysia</taxon>
        <taxon>Tineoidea</taxon>
        <taxon>Psychidae</taxon>
        <taxon>Oiketicinae</taxon>
        <taxon>Eumeta</taxon>
    </lineage>
</organism>
<dbReference type="EMBL" id="BGZK01000559">
    <property type="protein sequence ID" value="GBP50168.1"/>
    <property type="molecule type" value="Genomic_DNA"/>
</dbReference>
<name>A0A4C1WFN1_EUMVA</name>
<keyword evidence="2" id="KW-1185">Reference proteome</keyword>
<accession>A0A4C1WFN1</accession>
<dbReference type="Proteomes" id="UP000299102">
    <property type="component" value="Unassembled WGS sequence"/>
</dbReference>
<gene>
    <name evidence="1" type="ORF">EVAR_42849_1</name>
</gene>
<protein>
    <submittedName>
        <fullName evidence="1">Uncharacterized protein</fullName>
    </submittedName>
</protein>
<comment type="caution">
    <text evidence="1">The sequence shown here is derived from an EMBL/GenBank/DDBJ whole genome shotgun (WGS) entry which is preliminary data.</text>
</comment>
<dbReference type="AlphaFoldDB" id="A0A4C1WFN1"/>
<evidence type="ECO:0000313" key="1">
    <source>
        <dbReference type="EMBL" id="GBP50168.1"/>
    </source>
</evidence>